<feature type="transmembrane region" description="Helical" evidence="5">
    <location>
        <begin position="312"/>
        <end position="334"/>
    </location>
</feature>
<keyword evidence="3 5" id="KW-1133">Transmembrane helix</keyword>
<dbReference type="GO" id="GO:0005886">
    <property type="term" value="C:plasma membrane"/>
    <property type="evidence" value="ECO:0007669"/>
    <property type="project" value="TreeGrafter"/>
</dbReference>
<gene>
    <name evidence="7" type="ORF">AMORRO_LOCUS2450</name>
</gene>
<dbReference type="PANTHER" id="PTHR23502">
    <property type="entry name" value="MAJOR FACILITATOR SUPERFAMILY"/>
    <property type="match status" value="1"/>
</dbReference>
<feature type="transmembrane region" description="Helical" evidence="5">
    <location>
        <begin position="74"/>
        <end position="96"/>
    </location>
</feature>
<feature type="domain" description="Major facilitator superfamily (MFS) profile" evidence="6">
    <location>
        <begin position="74"/>
        <end position="479"/>
    </location>
</feature>
<organism evidence="7 8">
    <name type="scientific">Acaulospora morrowiae</name>
    <dbReference type="NCBI Taxonomy" id="94023"/>
    <lineage>
        <taxon>Eukaryota</taxon>
        <taxon>Fungi</taxon>
        <taxon>Fungi incertae sedis</taxon>
        <taxon>Mucoromycota</taxon>
        <taxon>Glomeromycotina</taxon>
        <taxon>Glomeromycetes</taxon>
        <taxon>Diversisporales</taxon>
        <taxon>Acaulosporaceae</taxon>
        <taxon>Acaulospora</taxon>
    </lineage>
</organism>
<feature type="transmembrane region" description="Helical" evidence="5">
    <location>
        <begin position="229"/>
        <end position="249"/>
    </location>
</feature>
<evidence type="ECO:0000256" key="3">
    <source>
        <dbReference type="ARBA" id="ARBA00022989"/>
    </source>
</evidence>
<keyword evidence="4 5" id="KW-0472">Membrane</keyword>
<feature type="transmembrane region" description="Helical" evidence="5">
    <location>
        <begin position="448"/>
        <end position="471"/>
    </location>
</feature>
<feature type="transmembrane region" description="Helical" evidence="5">
    <location>
        <begin position="383"/>
        <end position="412"/>
    </location>
</feature>
<proteinExistence type="predicted"/>
<reference evidence="7" key="1">
    <citation type="submission" date="2021-06" db="EMBL/GenBank/DDBJ databases">
        <authorList>
            <person name="Kallberg Y."/>
            <person name="Tangrot J."/>
            <person name="Rosling A."/>
        </authorList>
    </citation>
    <scope>NUCLEOTIDE SEQUENCE</scope>
    <source>
        <strain evidence="7">CL551</strain>
    </source>
</reference>
<feature type="transmembrane region" description="Helical" evidence="5">
    <location>
        <begin position="355"/>
        <end position="377"/>
    </location>
</feature>
<dbReference type="SUPFAM" id="SSF103473">
    <property type="entry name" value="MFS general substrate transporter"/>
    <property type="match status" value="1"/>
</dbReference>
<evidence type="ECO:0000256" key="2">
    <source>
        <dbReference type="ARBA" id="ARBA00022692"/>
    </source>
</evidence>
<sequence>MEIQSTASRDGEESSVDFLCCTIIEKTPVALCKEIKPNPFRRLTAVLRMERKSSASRGERDDPRNWSKRKKNSVIFIIAIAAMLTPLSTTILIPALLEVCNDLHATEIHANGLIAVFILFSGIAPLGWASYSDAKAQRRKAYLASLVLFQIVTIICGFTNNIYILIVMRALQACGSSAAQSVGAGCISDIFDRDKRGRAYGIFYVGPLMGPLIGPIIGGYLTQYLGWRWIFWFLAVFGGFIFLIVSLALPETSRGKPSQSHFNPLAPLALLSHSSVSLSLLYIASLYSIIYVQNTLMSRNFVGLYHIKSSEVGLAFLSPSIGFVIGSVAGGKYSDIMFKRAKERNSGVGYPEMQLNIGTLVAMAVFQISYVNYGWMIARGIRIVFPLITMFLGGLGYAIVFNSISTCLINAFQDRSASIIAVNNFVRALAAGGMSLAAAPLQDVLVAGWLYTIMVGFNILGSGCLVLSCVIERKRRKNRNLEI</sequence>
<name>A0A9N8ZAA4_9GLOM</name>
<dbReference type="Pfam" id="PF07690">
    <property type="entry name" value="MFS_1"/>
    <property type="match status" value="1"/>
</dbReference>
<feature type="transmembrane region" description="Helical" evidence="5">
    <location>
        <begin position="141"/>
        <end position="164"/>
    </location>
</feature>
<comment type="caution">
    <text evidence="7">The sequence shown here is derived from an EMBL/GenBank/DDBJ whole genome shotgun (WGS) entry which is preliminary data.</text>
</comment>
<evidence type="ECO:0000256" key="1">
    <source>
        <dbReference type="ARBA" id="ARBA00004141"/>
    </source>
</evidence>
<dbReference type="InterPro" id="IPR036259">
    <property type="entry name" value="MFS_trans_sf"/>
</dbReference>
<protein>
    <submittedName>
        <fullName evidence="7">4915_t:CDS:1</fullName>
    </submittedName>
</protein>
<dbReference type="AlphaFoldDB" id="A0A9N8ZAA4"/>
<dbReference type="InterPro" id="IPR011701">
    <property type="entry name" value="MFS"/>
</dbReference>
<dbReference type="GO" id="GO:0022857">
    <property type="term" value="F:transmembrane transporter activity"/>
    <property type="evidence" value="ECO:0007669"/>
    <property type="project" value="InterPro"/>
</dbReference>
<evidence type="ECO:0000256" key="4">
    <source>
        <dbReference type="ARBA" id="ARBA00023136"/>
    </source>
</evidence>
<dbReference type="Gene3D" id="1.20.1720.10">
    <property type="entry name" value="Multidrug resistance protein D"/>
    <property type="match status" value="1"/>
</dbReference>
<feature type="transmembrane region" description="Helical" evidence="5">
    <location>
        <begin position="108"/>
        <end position="129"/>
    </location>
</feature>
<keyword evidence="8" id="KW-1185">Reference proteome</keyword>
<feature type="transmembrane region" description="Helical" evidence="5">
    <location>
        <begin position="270"/>
        <end position="292"/>
    </location>
</feature>
<dbReference type="EMBL" id="CAJVPV010001037">
    <property type="protein sequence ID" value="CAG8484059.1"/>
    <property type="molecule type" value="Genomic_DNA"/>
</dbReference>
<dbReference type="Proteomes" id="UP000789342">
    <property type="component" value="Unassembled WGS sequence"/>
</dbReference>
<dbReference type="OrthoDB" id="3936150at2759"/>
<accession>A0A9N8ZAA4</accession>
<keyword evidence="2 5" id="KW-0812">Transmembrane</keyword>
<comment type="subcellular location">
    <subcellularLocation>
        <location evidence="1">Membrane</location>
        <topology evidence="1">Multi-pass membrane protein</topology>
    </subcellularLocation>
</comment>
<dbReference type="PROSITE" id="PS50850">
    <property type="entry name" value="MFS"/>
    <property type="match status" value="1"/>
</dbReference>
<dbReference type="PANTHER" id="PTHR23502:SF5">
    <property type="entry name" value="QUINIDINE RESISTANCE PROTEIN 3"/>
    <property type="match status" value="1"/>
</dbReference>
<evidence type="ECO:0000259" key="6">
    <source>
        <dbReference type="PROSITE" id="PS50850"/>
    </source>
</evidence>
<evidence type="ECO:0000313" key="7">
    <source>
        <dbReference type="EMBL" id="CAG8484059.1"/>
    </source>
</evidence>
<feature type="transmembrane region" description="Helical" evidence="5">
    <location>
        <begin position="203"/>
        <end position="223"/>
    </location>
</feature>
<evidence type="ECO:0000256" key="5">
    <source>
        <dbReference type="SAM" id="Phobius"/>
    </source>
</evidence>
<dbReference type="InterPro" id="IPR020846">
    <property type="entry name" value="MFS_dom"/>
</dbReference>
<evidence type="ECO:0000313" key="8">
    <source>
        <dbReference type="Proteomes" id="UP000789342"/>
    </source>
</evidence>